<feature type="transmembrane region" description="Helical" evidence="1">
    <location>
        <begin position="69"/>
        <end position="95"/>
    </location>
</feature>
<protein>
    <submittedName>
        <fullName evidence="2">Uncharacterized membrane protein YhaH (DUF805 family)</fullName>
    </submittedName>
</protein>
<evidence type="ECO:0000256" key="1">
    <source>
        <dbReference type="SAM" id="Phobius"/>
    </source>
</evidence>
<keyword evidence="1" id="KW-0812">Transmembrane</keyword>
<feature type="transmembrane region" description="Helical" evidence="1">
    <location>
        <begin position="164"/>
        <end position="183"/>
    </location>
</feature>
<feature type="transmembrane region" description="Helical" evidence="1">
    <location>
        <begin position="21"/>
        <end position="49"/>
    </location>
</feature>
<reference evidence="2 3" key="1">
    <citation type="submission" date="2020-03" db="EMBL/GenBank/DDBJ databases">
        <title>Genomic Encyclopedia of Type Strains, Phase IV (KMG-IV): sequencing the most valuable type-strain genomes for metagenomic binning, comparative biology and taxonomic classification.</title>
        <authorList>
            <person name="Goeker M."/>
        </authorList>
    </citation>
    <scope>NUCLEOTIDE SEQUENCE [LARGE SCALE GENOMIC DNA]</scope>
    <source>
        <strain evidence="2 3">DSM 19867</strain>
    </source>
</reference>
<name>A0A846MWS9_9PROT</name>
<accession>A0A846MWS9</accession>
<keyword evidence="1" id="KW-0472">Membrane</keyword>
<dbReference type="AlphaFoldDB" id="A0A846MWS9"/>
<dbReference type="Proteomes" id="UP000570514">
    <property type="component" value="Unassembled WGS sequence"/>
</dbReference>
<gene>
    <name evidence="2" type="ORF">FHS83_001007</name>
</gene>
<organism evidence="2 3">
    <name type="scientific">Rhizomicrobium palustre</name>
    <dbReference type="NCBI Taxonomy" id="189966"/>
    <lineage>
        <taxon>Bacteria</taxon>
        <taxon>Pseudomonadati</taxon>
        <taxon>Pseudomonadota</taxon>
        <taxon>Alphaproteobacteria</taxon>
        <taxon>Micropepsales</taxon>
        <taxon>Micropepsaceae</taxon>
        <taxon>Rhizomicrobium</taxon>
    </lineage>
</organism>
<proteinExistence type="predicted"/>
<keyword evidence="1" id="KW-1133">Transmembrane helix</keyword>
<comment type="caution">
    <text evidence="2">The sequence shown here is derived from an EMBL/GenBank/DDBJ whole genome shotgun (WGS) entry which is preliminary data.</text>
</comment>
<feature type="transmembrane region" description="Helical" evidence="1">
    <location>
        <begin position="102"/>
        <end position="124"/>
    </location>
</feature>
<dbReference type="EMBL" id="JAASRM010000001">
    <property type="protein sequence ID" value="NIK87689.1"/>
    <property type="molecule type" value="Genomic_DNA"/>
</dbReference>
<keyword evidence="3" id="KW-1185">Reference proteome</keyword>
<evidence type="ECO:0000313" key="3">
    <source>
        <dbReference type="Proteomes" id="UP000570514"/>
    </source>
</evidence>
<dbReference type="RefSeq" id="WP_167081524.1">
    <property type="nucleotide sequence ID" value="NZ_BAAADC010000001.1"/>
</dbReference>
<sequence>MQDDDEAPIQSSGAAPETHKLIAWALCVAVLLGPAALVWFVRVVALIAGCAPGPGLCHGLPLGAGFRDALNFCWAISANPYIVIGLSIVAALLAFRIFRPMLGTLTLLMLPATALLLPLLAVFVSRYEDCPVSSDGIGSCQLWGASMGMAFHNAALARDMIYNILPYTFALTVMMGLLGFFFARPKPPRAPHAMAHMQRPFGEEWGGR</sequence>
<evidence type="ECO:0000313" key="2">
    <source>
        <dbReference type="EMBL" id="NIK87689.1"/>
    </source>
</evidence>